<evidence type="ECO:0008006" key="3">
    <source>
        <dbReference type="Google" id="ProtNLM"/>
    </source>
</evidence>
<reference evidence="1 2" key="1">
    <citation type="submission" date="2018-06" db="EMBL/GenBank/DDBJ databases">
        <title>Comparative genomics reveals the genomic features of Rhizophagus irregularis, R. cerebriforme, R. diaphanum and Gigaspora rosea, and their symbiotic lifestyle signature.</title>
        <authorList>
            <person name="Morin E."/>
            <person name="San Clemente H."/>
            <person name="Chen E.C.H."/>
            <person name="De La Providencia I."/>
            <person name="Hainaut M."/>
            <person name="Kuo A."/>
            <person name="Kohler A."/>
            <person name="Murat C."/>
            <person name="Tang N."/>
            <person name="Roy S."/>
            <person name="Loubradou J."/>
            <person name="Henrissat B."/>
            <person name="Grigoriev I.V."/>
            <person name="Corradi N."/>
            <person name="Roux C."/>
            <person name="Martin F.M."/>
        </authorList>
    </citation>
    <scope>NUCLEOTIDE SEQUENCE [LARGE SCALE GENOMIC DNA]</scope>
    <source>
        <strain evidence="1 2">DAOM 194757</strain>
    </source>
</reference>
<sequence>MSHDIQHQPKSASAVTIIILRYSILYFERQLYWEKQKEKRSMEGLKLVGFNEQMLHSVEDYIKAIILILSINNKTGHLDNCIAPLVADWPGQLFIRKALYMKLPPQDIEPFLPILDLLHLLLNNVDLRRLPTAYSLSYLPQTNLCDRCKHPFSEEDVIVLICSHEYHLTCYNRKCTYCEEFYKKSIFKNVKKFMEQLEGEDTLMPEDFDDDENT</sequence>
<dbReference type="Proteomes" id="UP000266673">
    <property type="component" value="Unassembled WGS sequence"/>
</dbReference>
<accession>A0A397VHG4</accession>
<comment type="caution">
    <text evidence="1">The sequence shown here is derived from an EMBL/GenBank/DDBJ whole genome shotgun (WGS) entry which is preliminary data.</text>
</comment>
<protein>
    <recommendedName>
        <fullName evidence="3">RING-type domain-containing protein</fullName>
    </recommendedName>
</protein>
<evidence type="ECO:0000313" key="1">
    <source>
        <dbReference type="EMBL" id="RIB21268.1"/>
    </source>
</evidence>
<name>A0A397VHG4_9GLOM</name>
<dbReference type="AlphaFoldDB" id="A0A397VHG4"/>
<organism evidence="1 2">
    <name type="scientific">Gigaspora rosea</name>
    <dbReference type="NCBI Taxonomy" id="44941"/>
    <lineage>
        <taxon>Eukaryota</taxon>
        <taxon>Fungi</taxon>
        <taxon>Fungi incertae sedis</taxon>
        <taxon>Mucoromycota</taxon>
        <taxon>Glomeromycotina</taxon>
        <taxon>Glomeromycetes</taxon>
        <taxon>Diversisporales</taxon>
        <taxon>Gigasporaceae</taxon>
        <taxon>Gigaspora</taxon>
    </lineage>
</organism>
<gene>
    <name evidence="1" type="ORF">C2G38_2177084</name>
</gene>
<dbReference type="OrthoDB" id="2430384at2759"/>
<evidence type="ECO:0000313" key="2">
    <source>
        <dbReference type="Proteomes" id="UP000266673"/>
    </source>
</evidence>
<proteinExistence type="predicted"/>
<dbReference type="EMBL" id="QKWP01000370">
    <property type="protein sequence ID" value="RIB21268.1"/>
    <property type="molecule type" value="Genomic_DNA"/>
</dbReference>
<keyword evidence="2" id="KW-1185">Reference proteome</keyword>